<dbReference type="AlphaFoldDB" id="A0A834M4U6"/>
<proteinExistence type="predicted"/>
<dbReference type="Proteomes" id="UP000625711">
    <property type="component" value="Unassembled WGS sequence"/>
</dbReference>
<name>A0A834M4U6_RHYFE</name>
<keyword evidence="2" id="KW-1185">Reference proteome</keyword>
<dbReference type="EMBL" id="JAACXV010014493">
    <property type="protein sequence ID" value="KAF7266850.1"/>
    <property type="molecule type" value="Genomic_DNA"/>
</dbReference>
<gene>
    <name evidence="1" type="ORF">GWI33_019875</name>
</gene>
<evidence type="ECO:0000313" key="2">
    <source>
        <dbReference type="Proteomes" id="UP000625711"/>
    </source>
</evidence>
<organism evidence="1 2">
    <name type="scientific">Rhynchophorus ferrugineus</name>
    <name type="common">Red palm weevil</name>
    <name type="synonym">Curculio ferrugineus</name>
    <dbReference type="NCBI Taxonomy" id="354439"/>
    <lineage>
        <taxon>Eukaryota</taxon>
        <taxon>Metazoa</taxon>
        <taxon>Ecdysozoa</taxon>
        <taxon>Arthropoda</taxon>
        <taxon>Hexapoda</taxon>
        <taxon>Insecta</taxon>
        <taxon>Pterygota</taxon>
        <taxon>Neoptera</taxon>
        <taxon>Endopterygota</taxon>
        <taxon>Coleoptera</taxon>
        <taxon>Polyphaga</taxon>
        <taxon>Cucujiformia</taxon>
        <taxon>Curculionidae</taxon>
        <taxon>Dryophthorinae</taxon>
        <taxon>Rhynchophorus</taxon>
    </lineage>
</organism>
<accession>A0A834M4U6</accession>
<comment type="caution">
    <text evidence="1">The sequence shown here is derived from an EMBL/GenBank/DDBJ whole genome shotgun (WGS) entry which is preliminary data.</text>
</comment>
<protein>
    <submittedName>
        <fullName evidence="1">Uncharacterized protein</fullName>
    </submittedName>
</protein>
<reference evidence="1" key="1">
    <citation type="submission" date="2020-08" db="EMBL/GenBank/DDBJ databases">
        <title>Genome sequencing and assembly of the red palm weevil Rhynchophorus ferrugineus.</title>
        <authorList>
            <person name="Dias G.B."/>
            <person name="Bergman C.M."/>
            <person name="Manee M."/>
        </authorList>
    </citation>
    <scope>NUCLEOTIDE SEQUENCE</scope>
    <source>
        <strain evidence="1">AA-2017</strain>
        <tissue evidence="1">Whole larva</tissue>
    </source>
</reference>
<sequence>MAAGKQPLTNSPWPKTENEKIKVDAELINNKKIISGSTPTKVNIYHCSHLFVHLVKQHNTELSRELILTFRGSGQAMTPPTEAVGRGTGGEARTARFVEGWRATSRRRRLSNATDQLRNRVEIEVTTA</sequence>
<evidence type="ECO:0000313" key="1">
    <source>
        <dbReference type="EMBL" id="KAF7266850.1"/>
    </source>
</evidence>